<keyword evidence="7 8" id="KW-0460">Magnesium</keyword>
<comment type="catalytic activity">
    <reaction evidence="8">
        <text>(7R,8S)-7,8-diammoniononanoate + CO2 + ATP = (4R,5S)-dethiobiotin + ADP + phosphate + 3 H(+)</text>
        <dbReference type="Rhea" id="RHEA:15805"/>
        <dbReference type="ChEBI" id="CHEBI:15378"/>
        <dbReference type="ChEBI" id="CHEBI:16526"/>
        <dbReference type="ChEBI" id="CHEBI:30616"/>
        <dbReference type="ChEBI" id="CHEBI:43474"/>
        <dbReference type="ChEBI" id="CHEBI:149469"/>
        <dbReference type="ChEBI" id="CHEBI:149473"/>
        <dbReference type="ChEBI" id="CHEBI:456216"/>
        <dbReference type="EC" id="6.3.3.3"/>
    </reaction>
</comment>
<comment type="subunit">
    <text evidence="8">Homodimer.</text>
</comment>
<feature type="binding site" evidence="8">
    <location>
        <begin position="174"/>
        <end position="175"/>
    </location>
    <ligand>
        <name>ATP</name>
        <dbReference type="ChEBI" id="CHEBI:30616"/>
    </ligand>
</feature>
<feature type="binding site" evidence="8">
    <location>
        <position position="114"/>
    </location>
    <ligand>
        <name>Mg(2+)</name>
        <dbReference type="ChEBI" id="CHEBI:18420"/>
    </ligand>
</feature>
<dbReference type="NCBIfam" id="TIGR00347">
    <property type="entry name" value="bioD"/>
    <property type="match status" value="1"/>
</dbReference>
<dbReference type="PIRSF" id="PIRSF006755">
    <property type="entry name" value="DTB_synth"/>
    <property type="match status" value="1"/>
</dbReference>
<organism evidence="9">
    <name type="scientific">Thiolapillus brandeum</name>
    <dbReference type="NCBI Taxonomy" id="1076588"/>
    <lineage>
        <taxon>Bacteria</taxon>
        <taxon>Pseudomonadati</taxon>
        <taxon>Pseudomonadota</taxon>
        <taxon>Gammaproteobacteria</taxon>
        <taxon>Chromatiales</taxon>
        <taxon>Sedimenticolaceae</taxon>
        <taxon>Thiolapillus</taxon>
    </lineage>
</organism>
<keyword evidence="3 8" id="KW-0479">Metal-binding</keyword>
<dbReference type="Proteomes" id="UP000885822">
    <property type="component" value="Unassembled WGS sequence"/>
</dbReference>
<evidence type="ECO:0000256" key="2">
    <source>
        <dbReference type="ARBA" id="ARBA00022598"/>
    </source>
</evidence>
<dbReference type="GO" id="GO:0004141">
    <property type="term" value="F:dethiobiotin synthase activity"/>
    <property type="evidence" value="ECO:0007669"/>
    <property type="project" value="UniProtKB-UniRule"/>
</dbReference>
<dbReference type="CDD" id="cd03109">
    <property type="entry name" value="DTBS"/>
    <property type="match status" value="1"/>
</dbReference>
<dbReference type="InterPro" id="IPR004472">
    <property type="entry name" value="DTB_synth_BioD"/>
</dbReference>
<feature type="binding site" evidence="8">
    <location>
        <position position="53"/>
    </location>
    <ligand>
        <name>ATP</name>
        <dbReference type="ChEBI" id="CHEBI:30616"/>
    </ligand>
</feature>
<comment type="function">
    <text evidence="8">Catalyzes a mechanistically unusual reaction, the ATP-dependent insertion of CO2 between the N7 and N8 nitrogen atoms of 7,8-diaminopelargonic acid (DAPA, also called 7,8-diammoniononanoate) to form a ureido ring.</text>
</comment>
<dbReference type="Pfam" id="PF13500">
    <property type="entry name" value="AAA_26"/>
    <property type="match status" value="1"/>
</dbReference>
<keyword evidence="2 8" id="KW-0436">Ligase</keyword>
<dbReference type="InterPro" id="IPR027417">
    <property type="entry name" value="P-loop_NTPase"/>
</dbReference>
<reference evidence="9" key="1">
    <citation type="journal article" date="2020" name="mSystems">
        <title>Genome- and Community-Level Interaction Insights into Carbon Utilization and Element Cycling Functions of Hydrothermarchaeota in Hydrothermal Sediment.</title>
        <authorList>
            <person name="Zhou Z."/>
            <person name="Liu Y."/>
            <person name="Xu W."/>
            <person name="Pan J."/>
            <person name="Luo Z.H."/>
            <person name="Li M."/>
        </authorList>
    </citation>
    <scope>NUCLEOTIDE SEQUENCE [LARGE SCALE GENOMIC DNA]</scope>
    <source>
        <strain evidence="9">HyVt-26</strain>
    </source>
</reference>
<comment type="caution">
    <text evidence="9">The sequence shown here is derived from an EMBL/GenBank/DDBJ whole genome shotgun (WGS) entry which is preliminary data.</text>
</comment>
<feature type="binding site" evidence="8">
    <location>
        <position position="53"/>
    </location>
    <ligand>
        <name>Mg(2+)</name>
        <dbReference type="ChEBI" id="CHEBI:18420"/>
    </ligand>
</feature>
<dbReference type="EMBL" id="DRCV01000057">
    <property type="protein sequence ID" value="HDK37636.1"/>
    <property type="molecule type" value="Genomic_DNA"/>
</dbReference>
<keyword evidence="5 8" id="KW-0093">Biotin biosynthesis</keyword>
<keyword evidence="1 8" id="KW-0963">Cytoplasm</keyword>
<proteinExistence type="inferred from homology"/>
<evidence type="ECO:0000256" key="7">
    <source>
        <dbReference type="ARBA" id="ARBA00022842"/>
    </source>
</evidence>
<keyword evidence="4 8" id="KW-0547">Nucleotide-binding</keyword>
<dbReference type="FunFam" id="3.40.50.300:FF:000292">
    <property type="entry name" value="ATP-dependent dethiobiotin synthetase BioD"/>
    <property type="match status" value="1"/>
</dbReference>
<keyword evidence="6 8" id="KW-0067">ATP-binding</keyword>
<dbReference type="GO" id="GO:0005524">
    <property type="term" value="F:ATP binding"/>
    <property type="evidence" value="ECO:0007669"/>
    <property type="project" value="UniProtKB-UniRule"/>
</dbReference>
<evidence type="ECO:0000256" key="4">
    <source>
        <dbReference type="ARBA" id="ARBA00022741"/>
    </source>
</evidence>
<comment type="pathway">
    <text evidence="8">Cofactor biosynthesis; biotin biosynthesis; biotin from 7,8-diaminononanoate: step 1/2.</text>
</comment>
<evidence type="ECO:0000256" key="8">
    <source>
        <dbReference type="HAMAP-Rule" id="MF_00336"/>
    </source>
</evidence>
<feature type="active site" evidence="8">
    <location>
        <position position="36"/>
    </location>
</feature>
<dbReference type="HAMAP" id="MF_00336">
    <property type="entry name" value="BioD"/>
    <property type="match status" value="1"/>
</dbReference>
<dbReference type="AlphaFoldDB" id="A0A831K2K7"/>
<sequence length="222" mass="23635">MHCFITGTDTDCGKTLVTLGFMQLCLQRGLKTAGMKPVAAGALRTHEGLLNPDALAIQGLSSPPLSYGNVNPYCFEPAVAPHLAADQAKTSIDLKNIKQQYTQLCQSHDAVIVEGAGGWKVPINDSLDMADLCQSLKLPVVLVVGLRLGCINHAVLSAEAILASGQPLLGWIANHIDANMALAEDNIQTLKQRIRAPLLGRIPRLERSCAETAASYLSLPSC</sequence>
<gene>
    <name evidence="8 9" type="primary">bioD</name>
    <name evidence="9" type="ORF">ENG92_01275</name>
</gene>
<evidence type="ECO:0000313" key="9">
    <source>
        <dbReference type="EMBL" id="HDK37636.1"/>
    </source>
</evidence>
<evidence type="ECO:0000256" key="1">
    <source>
        <dbReference type="ARBA" id="ARBA00022490"/>
    </source>
</evidence>
<dbReference type="PANTHER" id="PTHR43210">
    <property type="entry name" value="DETHIOBIOTIN SYNTHETASE"/>
    <property type="match status" value="1"/>
</dbReference>
<dbReference type="GO" id="GO:0005829">
    <property type="term" value="C:cytosol"/>
    <property type="evidence" value="ECO:0007669"/>
    <property type="project" value="TreeGrafter"/>
</dbReference>
<dbReference type="GO" id="GO:0009102">
    <property type="term" value="P:biotin biosynthetic process"/>
    <property type="evidence" value="ECO:0007669"/>
    <property type="project" value="UniProtKB-UniRule"/>
</dbReference>
<evidence type="ECO:0000256" key="3">
    <source>
        <dbReference type="ARBA" id="ARBA00022723"/>
    </source>
</evidence>
<protein>
    <recommendedName>
        <fullName evidence="8">ATP-dependent dethiobiotin synthetase BioD</fullName>
        <ecNumber evidence="8">6.3.3.3</ecNumber>
    </recommendedName>
    <alternativeName>
        <fullName evidence="8">DTB synthetase</fullName>
        <shortName evidence="8">DTBS</shortName>
    </alternativeName>
    <alternativeName>
        <fullName evidence="8">Dethiobiotin synthase</fullName>
    </alternativeName>
</protein>
<dbReference type="UniPathway" id="UPA00078">
    <property type="reaction ID" value="UER00161"/>
</dbReference>
<comment type="cofactor">
    <cofactor evidence="8">
        <name>Mg(2+)</name>
        <dbReference type="ChEBI" id="CHEBI:18420"/>
    </cofactor>
</comment>
<dbReference type="SUPFAM" id="SSF52540">
    <property type="entry name" value="P-loop containing nucleoside triphosphate hydrolases"/>
    <property type="match status" value="1"/>
</dbReference>
<feature type="binding site" evidence="8">
    <location>
        <begin position="203"/>
        <end position="205"/>
    </location>
    <ligand>
        <name>ATP</name>
        <dbReference type="ChEBI" id="CHEBI:30616"/>
    </ligand>
</feature>
<feature type="binding site" evidence="8">
    <location>
        <begin position="11"/>
        <end position="16"/>
    </location>
    <ligand>
        <name>ATP</name>
        <dbReference type="ChEBI" id="CHEBI:30616"/>
    </ligand>
</feature>
<comment type="caution">
    <text evidence="8">Lacks conserved residue(s) required for the propagation of feature annotation.</text>
</comment>
<dbReference type="GO" id="GO:0000287">
    <property type="term" value="F:magnesium ion binding"/>
    <property type="evidence" value="ECO:0007669"/>
    <property type="project" value="UniProtKB-UniRule"/>
</dbReference>
<dbReference type="PANTHER" id="PTHR43210:SF5">
    <property type="entry name" value="DETHIOBIOTIN SYNTHETASE"/>
    <property type="match status" value="1"/>
</dbReference>
<dbReference type="EC" id="6.3.3.3" evidence="8"/>
<name>A0A831K2K7_9GAMM</name>
<dbReference type="Gene3D" id="3.40.50.300">
    <property type="entry name" value="P-loop containing nucleotide triphosphate hydrolases"/>
    <property type="match status" value="1"/>
</dbReference>
<feature type="binding site" evidence="8">
    <location>
        <begin position="114"/>
        <end position="117"/>
    </location>
    <ligand>
        <name>ATP</name>
        <dbReference type="ChEBI" id="CHEBI:30616"/>
    </ligand>
</feature>
<evidence type="ECO:0000256" key="6">
    <source>
        <dbReference type="ARBA" id="ARBA00022840"/>
    </source>
</evidence>
<comment type="subcellular location">
    <subcellularLocation>
        <location evidence="8">Cytoplasm</location>
    </subcellularLocation>
</comment>
<comment type="similarity">
    <text evidence="8">Belongs to the dethiobiotin synthetase family.</text>
</comment>
<dbReference type="GO" id="GO:0042803">
    <property type="term" value="F:protein homodimerization activity"/>
    <property type="evidence" value="ECO:0007669"/>
    <property type="project" value="UniProtKB-ARBA"/>
</dbReference>
<evidence type="ECO:0000256" key="5">
    <source>
        <dbReference type="ARBA" id="ARBA00022756"/>
    </source>
</evidence>
<accession>A0A831K2K7</accession>
<feature type="binding site" evidence="8">
    <location>
        <position position="15"/>
    </location>
    <ligand>
        <name>Mg(2+)</name>
        <dbReference type="ChEBI" id="CHEBI:18420"/>
    </ligand>
</feature>